<dbReference type="EMBL" id="CP157584">
    <property type="protein sequence ID" value="XBP00061.1"/>
    <property type="molecule type" value="Genomic_DNA"/>
</dbReference>
<evidence type="ECO:0000256" key="1">
    <source>
        <dbReference type="SAM" id="Phobius"/>
    </source>
</evidence>
<feature type="transmembrane region" description="Helical" evidence="1">
    <location>
        <begin position="49"/>
        <end position="69"/>
    </location>
</feature>
<evidence type="ECO:0000313" key="2">
    <source>
        <dbReference type="EMBL" id="XBP00061.1"/>
    </source>
</evidence>
<keyword evidence="1" id="KW-1133">Transmembrane helix</keyword>
<dbReference type="AlphaFoldDB" id="A0AAU7LDZ5"/>
<sequence length="75" mass="8172">MNTISASAPPACIRPLTLISRAVRKLADFIAPSDHVGRGYWDNNSRIPILAWFGAVAFAFIFLVVLPWLGRGAGF</sequence>
<keyword evidence="1" id="KW-0812">Transmembrane</keyword>
<gene>
    <name evidence="2" type="ORF">ABFG95_06175</name>
</gene>
<reference evidence="2" key="1">
    <citation type="submission" date="2024-05" db="EMBL/GenBank/DDBJ databases">
        <title>Transcriptome analysis of the degradation process of organic nitrogen by two heterotrophic nitrifying and aerobic denitrifying bacteria, Achromobacter sp. HNDS-1 and Enterobacter sp. HNDS-6.</title>
        <authorList>
            <person name="Huang Y."/>
        </authorList>
    </citation>
    <scope>NUCLEOTIDE SEQUENCE</scope>
    <source>
        <strain evidence="2">HNDS-1</strain>
    </source>
</reference>
<dbReference type="RefSeq" id="WP_348995598.1">
    <property type="nucleotide sequence ID" value="NZ_CP157584.1"/>
</dbReference>
<name>A0AAU7LDZ5_9BURK</name>
<organism evidence="2">
    <name type="scientific">Achromobacter sp. HNDS-1</name>
    <dbReference type="NCBI Taxonomy" id="3151598"/>
    <lineage>
        <taxon>Bacteria</taxon>
        <taxon>Pseudomonadati</taxon>
        <taxon>Pseudomonadota</taxon>
        <taxon>Betaproteobacteria</taxon>
        <taxon>Burkholderiales</taxon>
        <taxon>Alcaligenaceae</taxon>
        <taxon>Achromobacter</taxon>
    </lineage>
</organism>
<proteinExistence type="predicted"/>
<protein>
    <submittedName>
        <fullName evidence="2">Uncharacterized protein</fullName>
    </submittedName>
</protein>
<keyword evidence="1" id="KW-0472">Membrane</keyword>
<dbReference type="KEGG" id="achh:ABFG95_06175"/>
<accession>A0AAU7LDZ5</accession>